<gene>
    <name evidence="1" type="ORF">Pla8534_67340</name>
</gene>
<reference evidence="1 2" key="1">
    <citation type="submission" date="2019-02" db="EMBL/GenBank/DDBJ databases">
        <title>Deep-cultivation of Planctomycetes and their phenomic and genomic characterization uncovers novel biology.</title>
        <authorList>
            <person name="Wiegand S."/>
            <person name="Jogler M."/>
            <person name="Boedeker C."/>
            <person name="Pinto D."/>
            <person name="Vollmers J."/>
            <person name="Rivas-Marin E."/>
            <person name="Kohn T."/>
            <person name="Peeters S.H."/>
            <person name="Heuer A."/>
            <person name="Rast P."/>
            <person name="Oberbeckmann S."/>
            <person name="Bunk B."/>
            <person name="Jeske O."/>
            <person name="Meyerdierks A."/>
            <person name="Storesund J.E."/>
            <person name="Kallscheuer N."/>
            <person name="Luecker S."/>
            <person name="Lage O.M."/>
            <person name="Pohl T."/>
            <person name="Merkel B.J."/>
            <person name="Hornburger P."/>
            <person name="Mueller R.-W."/>
            <person name="Bruemmer F."/>
            <person name="Labrenz M."/>
            <person name="Spormann A.M."/>
            <person name="Op den Camp H."/>
            <person name="Overmann J."/>
            <person name="Amann R."/>
            <person name="Jetten M.S.M."/>
            <person name="Mascher T."/>
            <person name="Medema M.H."/>
            <person name="Devos D.P."/>
            <person name="Kaster A.-K."/>
            <person name="Ovreas L."/>
            <person name="Rohde M."/>
            <person name="Galperin M.Y."/>
            <person name="Jogler C."/>
        </authorList>
    </citation>
    <scope>NUCLEOTIDE SEQUENCE [LARGE SCALE GENOMIC DNA]</scope>
    <source>
        <strain evidence="1 2">Pla85_3_4</strain>
    </source>
</reference>
<accession>A0A518E440</accession>
<proteinExistence type="predicted"/>
<organism evidence="1 2">
    <name type="scientific">Lignipirellula cremea</name>
    <dbReference type="NCBI Taxonomy" id="2528010"/>
    <lineage>
        <taxon>Bacteria</taxon>
        <taxon>Pseudomonadati</taxon>
        <taxon>Planctomycetota</taxon>
        <taxon>Planctomycetia</taxon>
        <taxon>Pirellulales</taxon>
        <taxon>Pirellulaceae</taxon>
        <taxon>Lignipirellula</taxon>
    </lineage>
</organism>
<protein>
    <submittedName>
        <fullName evidence="1">Uncharacterized protein</fullName>
    </submittedName>
</protein>
<dbReference type="Proteomes" id="UP000317648">
    <property type="component" value="Chromosome"/>
</dbReference>
<evidence type="ECO:0000313" key="2">
    <source>
        <dbReference type="Proteomes" id="UP000317648"/>
    </source>
</evidence>
<keyword evidence="2" id="KW-1185">Reference proteome</keyword>
<dbReference type="AlphaFoldDB" id="A0A518E440"/>
<dbReference type="EMBL" id="CP036433">
    <property type="protein sequence ID" value="QDU98823.1"/>
    <property type="molecule type" value="Genomic_DNA"/>
</dbReference>
<dbReference type="KEGG" id="lcre:Pla8534_67340"/>
<evidence type="ECO:0000313" key="1">
    <source>
        <dbReference type="EMBL" id="QDU98823.1"/>
    </source>
</evidence>
<sequence length="54" mass="5812">MIGNLSDFRVAKVDAARSTAAGLPFGVRRAFIRKSKLEGEGTELVEFAGSYACF</sequence>
<name>A0A518E440_9BACT</name>